<dbReference type="Pfam" id="PF04879">
    <property type="entry name" value="Molybdop_Fe4S4"/>
    <property type="match status" value="1"/>
</dbReference>
<dbReference type="InterPro" id="IPR041854">
    <property type="entry name" value="BFD-like_2Fe2S-bd_dom_sf"/>
</dbReference>
<dbReference type="InterPro" id="IPR009010">
    <property type="entry name" value="Asp_de-COase-like_dom_sf"/>
</dbReference>
<dbReference type="CDD" id="cd02791">
    <property type="entry name" value="MopB_CT_Nitrate-R-NapA-like"/>
    <property type="match status" value="1"/>
</dbReference>
<dbReference type="InterPro" id="IPR006656">
    <property type="entry name" value="Mopterin_OxRdtase"/>
</dbReference>
<keyword evidence="6" id="KW-0479">Metal-binding</keyword>
<evidence type="ECO:0000256" key="8">
    <source>
        <dbReference type="ARBA" id="ARBA00023004"/>
    </source>
</evidence>
<dbReference type="PANTHER" id="PTHR43105:SF9">
    <property type="entry name" value="NADPH-FE(3+) OXIDOREDUCTASE SUBUNIT ALPHA"/>
    <property type="match status" value="1"/>
</dbReference>
<evidence type="ECO:0000313" key="13">
    <source>
        <dbReference type="Proteomes" id="UP000060787"/>
    </source>
</evidence>
<organism evidence="12 13">
    <name type="scientific">Lysobacter antibioticus</name>
    <dbReference type="NCBI Taxonomy" id="84531"/>
    <lineage>
        <taxon>Bacteria</taxon>
        <taxon>Pseudomonadati</taxon>
        <taxon>Pseudomonadota</taxon>
        <taxon>Gammaproteobacteria</taxon>
        <taxon>Lysobacterales</taxon>
        <taxon>Lysobacteraceae</taxon>
        <taxon>Lysobacter</taxon>
    </lineage>
</organism>
<keyword evidence="10" id="KW-0534">Nitrate assimilation</keyword>
<dbReference type="PROSITE" id="PS51669">
    <property type="entry name" value="4FE4S_MOW_BIS_MGD"/>
    <property type="match status" value="1"/>
</dbReference>
<dbReference type="Gene3D" id="2.20.25.90">
    <property type="entry name" value="ADC-like domains"/>
    <property type="match status" value="1"/>
</dbReference>
<dbReference type="KEGG" id="lab:LA76x_2833"/>
<evidence type="ECO:0000256" key="9">
    <source>
        <dbReference type="ARBA" id="ARBA00023014"/>
    </source>
</evidence>
<dbReference type="GO" id="GO:1990204">
    <property type="term" value="C:oxidoreductase complex"/>
    <property type="evidence" value="ECO:0007669"/>
    <property type="project" value="UniProtKB-ARBA"/>
</dbReference>
<dbReference type="GO" id="GO:0043546">
    <property type="term" value="F:molybdopterin cofactor binding"/>
    <property type="evidence" value="ECO:0007669"/>
    <property type="project" value="InterPro"/>
</dbReference>
<evidence type="ECO:0000256" key="10">
    <source>
        <dbReference type="ARBA" id="ARBA00023063"/>
    </source>
</evidence>
<evidence type="ECO:0000256" key="6">
    <source>
        <dbReference type="ARBA" id="ARBA00022723"/>
    </source>
</evidence>
<dbReference type="InterPro" id="IPR006657">
    <property type="entry name" value="MoPterin_dinucl-bd_dom"/>
</dbReference>
<dbReference type="CDD" id="cd02754">
    <property type="entry name" value="MopB_Nitrate-R-NapA-like"/>
    <property type="match status" value="1"/>
</dbReference>
<name>A0A0S2FBU1_LYSAN</name>
<dbReference type="InterPro" id="IPR007419">
    <property type="entry name" value="BFD-like_2Fe2S-bd_dom"/>
</dbReference>
<dbReference type="GO" id="GO:0051539">
    <property type="term" value="F:4 iron, 4 sulfur cluster binding"/>
    <property type="evidence" value="ECO:0007669"/>
    <property type="project" value="UniProtKB-KW"/>
</dbReference>
<dbReference type="Gene3D" id="3.40.228.10">
    <property type="entry name" value="Dimethylsulfoxide Reductase, domain 2"/>
    <property type="match status" value="1"/>
</dbReference>
<dbReference type="InterPro" id="IPR050123">
    <property type="entry name" value="Prok_molybdopt-oxidoreductase"/>
</dbReference>
<feature type="domain" description="4Fe-4S Mo/W bis-MGD-type" evidence="11">
    <location>
        <begin position="22"/>
        <end position="82"/>
    </location>
</feature>
<dbReference type="GO" id="GO:0042128">
    <property type="term" value="P:nitrate assimilation"/>
    <property type="evidence" value="ECO:0007669"/>
    <property type="project" value="UniProtKB-KW"/>
</dbReference>
<dbReference type="SUPFAM" id="SSF50692">
    <property type="entry name" value="ADC-like"/>
    <property type="match status" value="1"/>
</dbReference>
<dbReference type="STRING" id="84531.LA76x_2833"/>
<dbReference type="SUPFAM" id="SSF53706">
    <property type="entry name" value="Formate dehydrogenase/DMSO reductase, domains 1-3"/>
    <property type="match status" value="1"/>
</dbReference>
<dbReference type="SMART" id="SM00926">
    <property type="entry name" value="Molybdop_Fe4S4"/>
    <property type="match status" value="1"/>
</dbReference>
<keyword evidence="8" id="KW-0408">Iron</keyword>
<comment type="cofactor">
    <cofactor evidence="2">
        <name>[4Fe-4S] cluster</name>
        <dbReference type="ChEBI" id="CHEBI:49883"/>
    </cofactor>
</comment>
<dbReference type="AlphaFoldDB" id="A0A0S2FBU1"/>
<dbReference type="FunFam" id="3.40.228.10:FF:000002">
    <property type="entry name" value="Formate dehydrogenase subunit alpha"/>
    <property type="match status" value="1"/>
</dbReference>
<dbReference type="PATRIC" id="fig|84531.8.peg.2846"/>
<proteinExistence type="inferred from homology"/>
<dbReference type="Pfam" id="PF00384">
    <property type="entry name" value="Molybdopterin"/>
    <property type="match status" value="1"/>
</dbReference>
<reference evidence="12 13" key="1">
    <citation type="journal article" date="2015" name="BMC Genomics">
        <title>Comparative genomics and metabolic profiling of the genus Lysobacter.</title>
        <authorList>
            <person name="de Bruijn I."/>
            <person name="Cheng X."/>
            <person name="de Jager V."/>
            <person name="Exposito R.G."/>
            <person name="Watrous J."/>
            <person name="Patel N."/>
            <person name="Postma J."/>
            <person name="Dorrestein P.C."/>
            <person name="Kobayashi D."/>
            <person name="Raaijmakers J.M."/>
        </authorList>
    </citation>
    <scope>NUCLEOTIDE SEQUENCE [LARGE SCALE GENOMIC DNA]</scope>
    <source>
        <strain evidence="12 13">76</strain>
    </source>
</reference>
<dbReference type="Gene3D" id="2.40.40.20">
    <property type="match status" value="1"/>
</dbReference>
<dbReference type="GO" id="GO:0046872">
    <property type="term" value="F:metal ion binding"/>
    <property type="evidence" value="ECO:0007669"/>
    <property type="project" value="UniProtKB-KW"/>
</dbReference>
<accession>A0A0S2FBU1</accession>
<dbReference type="EMBL" id="CP011129">
    <property type="protein sequence ID" value="ALN80963.1"/>
    <property type="molecule type" value="Genomic_DNA"/>
</dbReference>
<dbReference type="InterPro" id="IPR041957">
    <property type="entry name" value="CT_Nitrate-R-NapA-like"/>
</dbReference>
<comment type="similarity">
    <text evidence="3">Belongs to the prokaryotic molybdopterin-containing oxidoreductase family. NasA/NapA/NarB subfamily.</text>
</comment>
<dbReference type="InterPro" id="IPR006963">
    <property type="entry name" value="Mopterin_OxRdtase_4Fe-4S_dom"/>
</dbReference>
<evidence type="ECO:0000256" key="7">
    <source>
        <dbReference type="ARBA" id="ARBA00023002"/>
    </source>
</evidence>
<dbReference type="Gene3D" id="1.10.10.1100">
    <property type="entry name" value="BFD-like [2Fe-2S]-binding domain"/>
    <property type="match status" value="1"/>
</dbReference>
<evidence type="ECO:0000313" key="12">
    <source>
        <dbReference type="EMBL" id="ALN80963.1"/>
    </source>
</evidence>
<dbReference type="Pfam" id="PF01568">
    <property type="entry name" value="Molydop_binding"/>
    <property type="match status" value="1"/>
</dbReference>
<keyword evidence="13" id="KW-1185">Reference proteome</keyword>
<dbReference type="GO" id="GO:0016491">
    <property type="term" value="F:oxidoreductase activity"/>
    <property type="evidence" value="ECO:0007669"/>
    <property type="project" value="UniProtKB-KW"/>
</dbReference>
<evidence type="ECO:0000256" key="5">
    <source>
        <dbReference type="ARBA" id="ARBA00022505"/>
    </source>
</evidence>
<sequence length="943" mass="101564">MEELALRGEIDTLPATAPELRRTRTRSVCCYCGVGCGVLIDAEHGPDGSRIVGIEGDPEHPANRGRLCTKGRSLPQTASSLSGRLLAPELRHLRQETRRPVDWALALDTVADRLAGIVQQHGPDAVAFYISGQLLTEDYYVFNKLAKGLLGTNNIDTNSRLCMSSAVSGYKLALGADGPPTCYEDLELAKTVLFAGSNMAYAHPVLFRRLEAARERDAEVRWIVIDPRRTDTAAMADLHLQIQPGTDVALFNGMLHHLIWEGRVDAAFIAAHTEGYAELKQLLRDYTPRMAAELCGIAVADLIQAADWFGRDVAALSLYCMGLNQSAHGTDKNLALIHLHLATGQIGKPGAGPFSLTGQPNAMGGREVGGMATMLAAHREIGNDADRAELESLWGLPGHSLSAKPGLSAVALFEALRSGRVKAVWIACTNPVHSMPDIGQVREALQQAEYVIVQEAFRNTDTVPYADVLLPAASWGEKDGSVTNSERRISRVRAAVPAPGQARPDWWIANEVARRLEARLGPPGVAPLFAFDGPAQIFDEHRRLTVGRDHDIGGLDYPRLDRQGPQQWPFPAGAAQGLARRYGDGVFATANGRARFHPTPYRPVAEATSARFPLRLLTGRLRDQWHGMSRSGRVPGAFAHSPEPGLRMQPQDAARRGLAQGDLVKVISKRGELVLPLELSDEVASGTVFAAMHWSGQFLSSGGINEVSQPAVDARSLQPELKHAAVRVEKAEFAWHLLAARRGDALSLQAAVQPLLRDCGFAALGLAADAMAEGMSGTRGGVADDLAWLVLRAACEHAPPPEWLEALSEALQLHAGRDTLEYRDARRGLLKRVSWRADCNDNRIDGLLLTDAQRHGAGENLLDSALSGRPWSGSRLAVFAQSGGGGARDAVVCNCLQIRESSIRAEIARGAGVAELKQRLGCGTVCGSCGPQLNQLCRLAAQA</sequence>
<comment type="cofactor">
    <cofactor evidence="1">
        <name>Mo-bis(molybdopterin guanine dinucleotide)</name>
        <dbReference type="ChEBI" id="CHEBI:60539"/>
    </cofactor>
</comment>
<keyword evidence="4" id="KW-0004">4Fe-4S</keyword>
<keyword evidence="5" id="KW-0500">Molybdenum</keyword>
<dbReference type="Gene3D" id="3.40.50.740">
    <property type="match status" value="1"/>
</dbReference>
<keyword evidence="9" id="KW-0411">Iron-sulfur</keyword>
<dbReference type="Pfam" id="PF04324">
    <property type="entry name" value="Fer2_BFD"/>
    <property type="match status" value="1"/>
</dbReference>
<dbReference type="GO" id="GO:0016020">
    <property type="term" value="C:membrane"/>
    <property type="evidence" value="ECO:0007669"/>
    <property type="project" value="TreeGrafter"/>
</dbReference>
<keyword evidence="7" id="KW-0560">Oxidoreductase</keyword>
<dbReference type="Proteomes" id="UP000060787">
    <property type="component" value="Chromosome"/>
</dbReference>
<gene>
    <name evidence="12" type="ORF">LA76x_2833</name>
</gene>
<protein>
    <submittedName>
        <fullName evidence="12">Molybdopterin dinucleotide binding domain protein</fullName>
    </submittedName>
</protein>
<evidence type="ECO:0000256" key="4">
    <source>
        <dbReference type="ARBA" id="ARBA00022485"/>
    </source>
</evidence>
<evidence type="ECO:0000256" key="1">
    <source>
        <dbReference type="ARBA" id="ARBA00001942"/>
    </source>
</evidence>
<dbReference type="eggNOG" id="COG0243">
    <property type="taxonomic scope" value="Bacteria"/>
</dbReference>
<dbReference type="PANTHER" id="PTHR43105">
    <property type="entry name" value="RESPIRATORY NITRATE REDUCTASE"/>
    <property type="match status" value="1"/>
</dbReference>
<evidence type="ECO:0000256" key="2">
    <source>
        <dbReference type="ARBA" id="ARBA00001966"/>
    </source>
</evidence>
<evidence type="ECO:0000259" key="11">
    <source>
        <dbReference type="PROSITE" id="PS51669"/>
    </source>
</evidence>
<dbReference type="InterPro" id="IPR027467">
    <property type="entry name" value="MopterinOxRdtase_cofactor_BS"/>
</dbReference>
<dbReference type="RefSeq" id="WP_187308394.1">
    <property type="nucleotide sequence ID" value="NZ_CP011129.1"/>
</dbReference>
<dbReference type="PROSITE" id="PS00551">
    <property type="entry name" value="MOLYBDOPTERIN_PROK_1"/>
    <property type="match status" value="1"/>
</dbReference>
<dbReference type="GO" id="GO:0045333">
    <property type="term" value="P:cellular respiration"/>
    <property type="evidence" value="ECO:0007669"/>
    <property type="project" value="UniProtKB-ARBA"/>
</dbReference>
<evidence type="ECO:0000256" key="3">
    <source>
        <dbReference type="ARBA" id="ARBA00008747"/>
    </source>
</evidence>